<dbReference type="Pfam" id="PF13673">
    <property type="entry name" value="Acetyltransf_10"/>
    <property type="match status" value="1"/>
</dbReference>
<dbReference type="PANTHER" id="PTHR43877">
    <property type="entry name" value="AMINOALKYLPHOSPHONATE N-ACETYLTRANSFERASE-RELATED-RELATED"/>
    <property type="match status" value="1"/>
</dbReference>
<dbReference type="PROSITE" id="PS51186">
    <property type="entry name" value="GNAT"/>
    <property type="match status" value="1"/>
</dbReference>
<evidence type="ECO:0000256" key="1">
    <source>
        <dbReference type="ARBA" id="ARBA00009623"/>
    </source>
</evidence>
<organism evidence="6 7">
    <name type="scientific">Lonsdalea quercina</name>
    <dbReference type="NCBI Taxonomy" id="71657"/>
    <lineage>
        <taxon>Bacteria</taxon>
        <taxon>Pseudomonadati</taxon>
        <taxon>Pseudomonadota</taxon>
        <taxon>Gammaproteobacteria</taxon>
        <taxon>Enterobacterales</taxon>
        <taxon>Pectobacteriaceae</taxon>
        <taxon>Lonsdalea</taxon>
    </lineage>
</organism>
<feature type="domain" description="N-acetyltransferase" evidence="5">
    <location>
        <begin position="10"/>
        <end position="154"/>
    </location>
</feature>
<keyword evidence="2" id="KW-0808">Transferase</keyword>
<evidence type="ECO:0000256" key="2">
    <source>
        <dbReference type="ARBA" id="ARBA00022679"/>
    </source>
</evidence>
<evidence type="ECO:0000259" key="5">
    <source>
        <dbReference type="PROSITE" id="PS51186"/>
    </source>
</evidence>
<evidence type="ECO:0000256" key="4">
    <source>
        <dbReference type="ARBA" id="ARBA00072224"/>
    </source>
</evidence>
<evidence type="ECO:0000256" key="3">
    <source>
        <dbReference type="ARBA" id="ARBA00023315"/>
    </source>
</evidence>
<dbReference type="Proteomes" id="UP000187280">
    <property type="component" value="Unassembled WGS sequence"/>
</dbReference>
<accession>A0A1H4AMW3</accession>
<dbReference type="NCBIfam" id="NF007644">
    <property type="entry name" value="PRK10314.1"/>
    <property type="match status" value="1"/>
</dbReference>
<keyword evidence="7" id="KW-1185">Reference proteome</keyword>
<proteinExistence type="inferred from homology"/>
<dbReference type="SUPFAM" id="SSF55729">
    <property type="entry name" value="Acyl-CoA N-acyltransferases (Nat)"/>
    <property type="match status" value="1"/>
</dbReference>
<evidence type="ECO:0000313" key="7">
    <source>
        <dbReference type="Proteomes" id="UP000187280"/>
    </source>
</evidence>
<dbReference type="InterPro" id="IPR050832">
    <property type="entry name" value="Bact_Acetyltransf"/>
</dbReference>
<dbReference type="GO" id="GO:0016747">
    <property type="term" value="F:acyltransferase activity, transferring groups other than amino-acyl groups"/>
    <property type="evidence" value="ECO:0007669"/>
    <property type="project" value="InterPro"/>
</dbReference>
<dbReference type="Gene3D" id="3.40.630.30">
    <property type="match status" value="1"/>
</dbReference>
<gene>
    <name evidence="6" type="ORF">SAMN02982996_01479</name>
</gene>
<dbReference type="STRING" id="71657.SAMN02982996_01479"/>
<dbReference type="CDD" id="cd04301">
    <property type="entry name" value="NAT_SF"/>
    <property type="match status" value="1"/>
</dbReference>
<reference evidence="6 7" key="1">
    <citation type="submission" date="2016-10" db="EMBL/GenBank/DDBJ databases">
        <authorList>
            <person name="de Groot N.N."/>
        </authorList>
    </citation>
    <scope>NUCLEOTIDE SEQUENCE [LARGE SCALE GENOMIC DNA]</scope>
    <source>
        <strain evidence="6 7">ATCC 29281</strain>
    </source>
</reference>
<sequence>MTEAMAWHDWGVDDLTVKRVYELLRLRNQVFIVEQSCPYQDIDGQDLTPGHRHIVACRHGQLLAYARLLAPTPEREAVMIGRVIVSAEARGQKLGYQLMAQALSACSLHWPQSLCRLSAQAYLQDFYRQLGFVAVGEAYDEDGIPHIDMLLSPTPAAG</sequence>
<comment type="similarity">
    <text evidence="1">Belongs to the UPF0039 (ElaA) family.</text>
</comment>
<dbReference type="FunFam" id="3.40.630.30:FF:000035">
    <property type="entry name" value="GNAT family N-acetyltransferase"/>
    <property type="match status" value="1"/>
</dbReference>
<dbReference type="InterPro" id="IPR016181">
    <property type="entry name" value="Acyl_CoA_acyltransferase"/>
</dbReference>
<dbReference type="eggNOG" id="COG2153">
    <property type="taxonomic scope" value="Bacteria"/>
</dbReference>
<protein>
    <recommendedName>
        <fullName evidence="4">Protein ElaA</fullName>
    </recommendedName>
</protein>
<keyword evidence="3" id="KW-0012">Acyltransferase</keyword>
<evidence type="ECO:0000313" key="6">
    <source>
        <dbReference type="EMBL" id="SEA37158.1"/>
    </source>
</evidence>
<name>A0A1H4AMW3_9GAMM</name>
<dbReference type="EMBL" id="FNQS01000004">
    <property type="protein sequence ID" value="SEA37158.1"/>
    <property type="molecule type" value="Genomic_DNA"/>
</dbReference>
<dbReference type="AlphaFoldDB" id="A0A1H4AMW3"/>
<dbReference type="InterPro" id="IPR000182">
    <property type="entry name" value="GNAT_dom"/>
</dbReference>